<accession>A0A1I5XY48</accession>
<evidence type="ECO:0000313" key="2">
    <source>
        <dbReference type="Proteomes" id="UP000198892"/>
    </source>
</evidence>
<organism evidence="1 2">
    <name type="scientific">Salibacterium halotolerans</name>
    <dbReference type="NCBI Taxonomy" id="1884432"/>
    <lineage>
        <taxon>Bacteria</taxon>
        <taxon>Bacillati</taxon>
        <taxon>Bacillota</taxon>
        <taxon>Bacilli</taxon>
        <taxon>Bacillales</taxon>
        <taxon>Bacillaceae</taxon>
    </lineage>
</organism>
<dbReference type="Proteomes" id="UP000198892">
    <property type="component" value="Unassembled WGS sequence"/>
</dbReference>
<dbReference type="AlphaFoldDB" id="A0A1I5XY48"/>
<proteinExistence type="predicted"/>
<name>A0A1I5XY48_9BACI</name>
<protein>
    <submittedName>
        <fullName evidence="1">Ferric iron reductase FhuF-like transporter</fullName>
    </submittedName>
</protein>
<reference evidence="2" key="1">
    <citation type="submission" date="2016-10" db="EMBL/GenBank/DDBJ databases">
        <authorList>
            <person name="Varghese N."/>
            <person name="Submissions S."/>
        </authorList>
    </citation>
    <scope>NUCLEOTIDE SEQUENCE [LARGE SCALE GENOMIC DNA]</scope>
    <source>
        <strain evidence="2">S7</strain>
    </source>
</reference>
<keyword evidence="2" id="KW-1185">Reference proteome</keyword>
<evidence type="ECO:0000313" key="1">
    <source>
        <dbReference type="EMBL" id="SFQ36883.1"/>
    </source>
</evidence>
<dbReference type="EMBL" id="FOXD01000033">
    <property type="protein sequence ID" value="SFQ36883.1"/>
    <property type="molecule type" value="Genomic_DNA"/>
</dbReference>
<sequence>MPMEPFLLSERNETLHAHTLTDEAACRRYLEKVQQKMQAPSLLTAASQFSKRYAWFVVQAAFSPMTLEGRKPLVTLGESQLVTDWSAEKWSPVFEPGDTPEASREEEVLREVFTRHLTPIWRTLHAVSRVPMPILWENTAIRVFSLYEKKLNAAEDAPAPEKLQQDLSSIVQDAPGEVFDTSFNPLRPFYTSNFENRRGTDVRVRQTCCFVYETDGGRSCCKVCPKFHKL</sequence>
<gene>
    <name evidence="1" type="ORF">SAMN05518683_1339</name>
</gene>
<dbReference type="STRING" id="1884432.SAMN05518683_1339"/>